<dbReference type="EMBL" id="CP123488">
    <property type="protein sequence ID" value="WGL58016.1"/>
    <property type="molecule type" value="Genomic_DNA"/>
</dbReference>
<dbReference type="PANTHER" id="PTHR43869">
    <property type="entry name" value="GLYCINE BETAINE/PROLINE BETAINE TRANSPORT SYSTEM ATP-BINDING PROTEIN PROV"/>
    <property type="match status" value="1"/>
</dbReference>
<dbReference type="RefSeq" id="WP_280558580.1">
    <property type="nucleotide sequence ID" value="NZ_CP123488.1"/>
</dbReference>
<protein>
    <submittedName>
        <fullName evidence="1">Uncharacterized protein</fullName>
    </submittedName>
</protein>
<dbReference type="PANTHER" id="PTHR43869:SF1">
    <property type="entry name" value="GLYCINE BETAINE_PROLINE BETAINE TRANSPORT SYSTEM ATP-BINDING PROTEIN PROV"/>
    <property type="match status" value="1"/>
</dbReference>
<sequence length="178" mass="19792">MQLQQRLHKTIVLVTHDINEAIRLGDKIAIFQEGGILVQFDTPDNILAQPASEFVARFIGPEPNLKHLARLQVGQLPRHDVPLVDEALAPISSQHPVVASPLRLVLDKQLRPLCWLDPERHPITLKALHSLRFAYSALLDAPAGVLVHVNGDGQYQGSISHGLLQRVLNGNVDVRRYD</sequence>
<organism evidence="1 2">
    <name type="scientific">Kluyvera intermedia</name>
    <name type="common">Enterobacter intermedius</name>
    <dbReference type="NCBI Taxonomy" id="61648"/>
    <lineage>
        <taxon>Bacteria</taxon>
        <taxon>Pseudomonadati</taxon>
        <taxon>Pseudomonadota</taxon>
        <taxon>Gammaproteobacteria</taxon>
        <taxon>Enterobacterales</taxon>
        <taxon>Enterobacteriaceae</taxon>
        <taxon>Kluyvera</taxon>
    </lineage>
</organism>
<reference evidence="1" key="1">
    <citation type="submission" date="2023-04" db="EMBL/GenBank/DDBJ databases">
        <title>APH(3)-Id, a novel chromosomal aminoglycoside phosphotransferase, identified from an environmental isolate of Kluyvera intermedia DW18.</title>
        <authorList>
            <person name="Sha Y."/>
        </authorList>
    </citation>
    <scope>NUCLEOTIDE SEQUENCE</scope>
    <source>
        <strain evidence="1">DW18</strain>
    </source>
</reference>
<dbReference type="SUPFAM" id="SSF52540">
    <property type="entry name" value="P-loop containing nucleoside triphosphate hydrolases"/>
    <property type="match status" value="1"/>
</dbReference>
<evidence type="ECO:0000313" key="2">
    <source>
        <dbReference type="Proteomes" id="UP001177527"/>
    </source>
</evidence>
<dbReference type="AlphaFoldDB" id="A0AA95G4L8"/>
<dbReference type="InterPro" id="IPR027417">
    <property type="entry name" value="P-loop_NTPase"/>
</dbReference>
<accession>A0AA95G4L8</accession>
<dbReference type="InterPro" id="IPR051921">
    <property type="entry name" value="ABC_osmolyte_uptake_ATP-bind"/>
</dbReference>
<dbReference type="Gene3D" id="3.40.50.300">
    <property type="entry name" value="P-loop containing nucleotide triphosphate hydrolases"/>
    <property type="match status" value="1"/>
</dbReference>
<evidence type="ECO:0000313" key="1">
    <source>
        <dbReference type="EMBL" id="WGL58016.1"/>
    </source>
</evidence>
<dbReference type="Proteomes" id="UP001177527">
    <property type="component" value="Chromosome"/>
</dbReference>
<name>A0AA95G4L8_KLUIN</name>
<proteinExistence type="predicted"/>
<gene>
    <name evidence="1" type="ORF">QBD33_09825</name>
</gene>